<dbReference type="SUPFAM" id="SSF53335">
    <property type="entry name" value="S-adenosyl-L-methionine-dependent methyltransferases"/>
    <property type="match status" value="1"/>
</dbReference>
<dbReference type="GO" id="GO:0004808">
    <property type="term" value="F:tRNA (5-methylaminomethyl-2-thiouridylate)(34)-methyltransferase activity"/>
    <property type="evidence" value="ECO:0007669"/>
    <property type="project" value="InterPro"/>
</dbReference>
<protein>
    <submittedName>
        <fullName evidence="2">tRNA (5-methylaminomethyl-2-thiouridine)(34)-methyltransferase MnmD</fullName>
    </submittedName>
</protein>
<keyword evidence="2" id="KW-0489">Methyltransferase</keyword>
<name>A0A6I6GZ22_9BACT</name>
<dbReference type="Pfam" id="PF05430">
    <property type="entry name" value="Methyltransf_30"/>
    <property type="match status" value="1"/>
</dbReference>
<dbReference type="GO" id="GO:0016645">
    <property type="term" value="F:oxidoreductase activity, acting on the CH-NH group of donors"/>
    <property type="evidence" value="ECO:0007669"/>
    <property type="project" value="InterPro"/>
</dbReference>
<dbReference type="GO" id="GO:0032259">
    <property type="term" value="P:methylation"/>
    <property type="evidence" value="ECO:0007669"/>
    <property type="project" value="UniProtKB-KW"/>
</dbReference>
<dbReference type="InterPro" id="IPR029063">
    <property type="entry name" value="SAM-dependent_MTases_sf"/>
</dbReference>
<dbReference type="PANTHER" id="PTHR39963:SF1">
    <property type="entry name" value="MNMC-LIKE METHYLTRANSFERASE DOMAIN-CONTAINING PROTEIN"/>
    <property type="match status" value="1"/>
</dbReference>
<dbReference type="KEGG" id="fls:GLV81_06405"/>
<evidence type="ECO:0000313" key="2">
    <source>
        <dbReference type="EMBL" id="QGW27771.1"/>
    </source>
</evidence>
<evidence type="ECO:0000259" key="1">
    <source>
        <dbReference type="Pfam" id="PF05430"/>
    </source>
</evidence>
<dbReference type="EMBL" id="CP046566">
    <property type="protein sequence ID" value="QGW27771.1"/>
    <property type="molecule type" value="Genomic_DNA"/>
</dbReference>
<dbReference type="RefSeq" id="WP_157477846.1">
    <property type="nucleotide sequence ID" value="NZ_CP046566.1"/>
</dbReference>
<dbReference type="PANTHER" id="PTHR39963">
    <property type="entry name" value="SLL0983 PROTEIN"/>
    <property type="match status" value="1"/>
</dbReference>
<dbReference type="Gene3D" id="3.40.50.150">
    <property type="entry name" value="Vaccinia Virus protein VP39"/>
    <property type="match status" value="1"/>
</dbReference>
<keyword evidence="3" id="KW-1185">Reference proteome</keyword>
<dbReference type="Proteomes" id="UP000426027">
    <property type="component" value="Chromosome"/>
</dbReference>
<evidence type="ECO:0000313" key="3">
    <source>
        <dbReference type="Proteomes" id="UP000426027"/>
    </source>
</evidence>
<gene>
    <name evidence="2" type="primary">mnmD</name>
    <name evidence="2" type="ORF">GLV81_06405</name>
</gene>
<keyword evidence="2" id="KW-0808">Transferase</keyword>
<dbReference type="NCBIfam" id="NF033855">
    <property type="entry name" value="tRNA_MNMC2"/>
    <property type="match status" value="1"/>
</dbReference>
<dbReference type="InterPro" id="IPR008471">
    <property type="entry name" value="MnmC-like_methylTransf"/>
</dbReference>
<feature type="domain" description="MnmC-like methyltransferase" evidence="1">
    <location>
        <begin position="128"/>
        <end position="212"/>
    </location>
</feature>
<reference evidence="2 3" key="1">
    <citation type="submission" date="2019-11" db="EMBL/GenBank/DDBJ databases">
        <authorList>
            <person name="Im W.T."/>
        </authorList>
    </citation>
    <scope>NUCLEOTIDE SEQUENCE [LARGE SCALE GENOMIC DNA]</scope>
    <source>
        <strain evidence="2 3">SB-02</strain>
    </source>
</reference>
<proteinExistence type="predicted"/>
<sequence>MGRIHCNWHRPKLRTTSRYGAIQESEHVYIGAGMQPFVGKTEPVRIFEMGFGTGLNAFLAYLEAREAKVKIEYEAVEAFPLEKEEYKHLNFAQVMGKRELCESFQMLHQTPWQRTIRIGSWFSLVKHKTSLQEFQTSKQFHVIFFDAFAPSAQPELWTAEVFTKMYDLLYPGGLLTTYCSKGEVRRTLESVGFIVEKLPGPYGKREMVRAHKLQEE</sequence>
<dbReference type="AlphaFoldDB" id="A0A6I6GZ22"/>
<dbReference type="InterPro" id="IPR047785">
    <property type="entry name" value="tRNA_MNMC2"/>
</dbReference>
<organism evidence="2 3">
    <name type="scientific">Phnomibacter ginsenosidimutans</name>
    <dbReference type="NCBI Taxonomy" id="2676868"/>
    <lineage>
        <taxon>Bacteria</taxon>
        <taxon>Pseudomonadati</taxon>
        <taxon>Bacteroidota</taxon>
        <taxon>Chitinophagia</taxon>
        <taxon>Chitinophagales</taxon>
        <taxon>Chitinophagaceae</taxon>
        <taxon>Phnomibacter</taxon>
    </lineage>
</organism>
<accession>A0A6I6GZ22</accession>